<dbReference type="InterPro" id="IPR006560">
    <property type="entry name" value="AWS_dom"/>
</dbReference>
<dbReference type="GO" id="GO:0006355">
    <property type="term" value="P:regulation of DNA-templated transcription"/>
    <property type="evidence" value="ECO:0007669"/>
    <property type="project" value="InterPro"/>
</dbReference>
<feature type="compositionally biased region" description="Basic and acidic residues" evidence="16">
    <location>
        <begin position="582"/>
        <end position="591"/>
    </location>
</feature>
<feature type="domain" description="SET" evidence="18">
    <location>
        <begin position="100"/>
        <end position="217"/>
    </location>
</feature>
<comment type="subcellular location">
    <subcellularLocation>
        <location evidence="3">Chromosome</location>
    </subcellularLocation>
    <subcellularLocation>
        <location evidence="2">Nucleus</location>
    </subcellularLocation>
</comment>
<keyword evidence="6" id="KW-0158">Chromosome</keyword>
<dbReference type="PROSITE" id="PS51568">
    <property type="entry name" value="SAM_MT43_SET2_1"/>
    <property type="match status" value="1"/>
</dbReference>
<dbReference type="InterPro" id="IPR001214">
    <property type="entry name" value="SET_dom"/>
</dbReference>
<dbReference type="Proteomes" id="UP000761534">
    <property type="component" value="Unassembled WGS sequence"/>
</dbReference>
<keyword evidence="13" id="KW-0539">Nucleus</keyword>
<dbReference type="SUPFAM" id="SSF51045">
    <property type="entry name" value="WW domain"/>
    <property type="match status" value="1"/>
</dbReference>
<evidence type="ECO:0000256" key="9">
    <source>
        <dbReference type="ARBA" id="ARBA00022679"/>
    </source>
</evidence>
<dbReference type="InterPro" id="IPR036020">
    <property type="entry name" value="WW_dom_sf"/>
</dbReference>
<evidence type="ECO:0000256" key="4">
    <source>
        <dbReference type="ARBA" id="ARBA00012178"/>
    </source>
</evidence>
<evidence type="ECO:0000256" key="1">
    <source>
        <dbReference type="ARBA" id="ARBA00003901"/>
    </source>
</evidence>
<dbReference type="Gene3D" id="1.10.1740.100">
    <property type="entry name" value="Set2, Rpb1 interacting domain"/>
    <property type="match status" value="1"/>
</dbReference>
<dbReference type="AlphaFoldDB" id="A0A642V1M9"/>
<dbReference type="Pfam" id="PF00397">
    <property type="entry name" value="WW"/>
    <property type="match status" value="1"/>
</dbReference>
<dbReference type="PROSITE" id="PS50868">
    <property type="entry name" value="POST_SET"/>
    <property type="match status" value="1"/>
</dbReference>
<evidence type="ECO:0000313" key="22">
    <source>
        <dbReference type="Proteomes" id="UP000761534"/>
    </source>
</evidence>
<evidence type="ECO:0000256" key="2">
    <source>
        <dbReference type="ARBA" id="ARBA00004123"/>
    </source>
</evidence>
<keyword evidence="8" id="KW-0489">Methyltransferase</keyword>
<comment type="caution">
    <text evidence="21">The sequence shown here is derived from an EMBL/GenBank/DDBJ whole genome shotgun (WGS) entry which is preliminary data.</text>
</comment>
<dbReference type="Pfam" id="PF08711">
    <property type="entry name" value="Med26"/>
    <property type="match status" value="1"/>
</dbReference>
<feature type="domain" description="WW" evidence="17">
    <location>
        <begin position="535"/>
        <end position="569"/>
    </location>
</feature>
<evidence type="ECO:0000256" key="15">
    <source>
        <dbReference type="ARBA" id="ARBA00047545"/>
    </source>
</evidence>
<evidence type="ECO:0000256" key="10">
    <source>
        <dbReference type="ARBA" id="ARBA00022691"/>
    </source>
</evidence>
<evidence type="ECO:0000256" key="3">
    <source>
        <dbReference type="ARBA" id="ARBA00004286"/>
    </source>
</evidence>
<dbReference type="InterPro" id="IPR001202">
    <property type="entry name" value="WW_dom"/>
</dbReference>
<dbReference type="PROSITE" id="PS51215">
    <property type="entry name" value="AWS"/>
    <property type="match status" value="1"/>
</dbReference>
<protein>
    <recommendedName>
        <fullName evidence="5">Histone-lysine N-methyltransferase, H3 lysine-36 specific</fullName>
        <ecNumber evidence="4">2.1.1.359</ecNumber>
    </recommendedName>
    <alternativeName>
        <fullName evidence="14">SET domain-containing protein 2</fullName>
    </alternativeName>
</protein>
<keyword evidence="12" id="KW-0804">Transcription</keyword>
<dbReference type="EMBL" id="SWFS01000300">
    <property type="protein sequence ID" value="KAA8910832.1"/>
    <property type="molecule type" value="Genomic_DNA"/>
</dbReference>
<accession>A0A642V1M9</accession>
<dbReference type="Gene3D" id="2.170.270.10">
    <property type="entry name" value="SET domain"/>
    <property type="match status" value="1"/>
</dbReference>
<dbReference type="Pfam" id="PF00856">
    <property type="entry name" value="SET"/>
    <property type="match status" value="1"/>
</dbReference>
<dbReference type="SMART" id="SM00508">
    <property type="entry name" value="PostSET"/>
    <property type="match status" value="1"/>
</dbReference>
<gene>
    <name evidence="21" type="ORF">TRICI_004020</name>
</gene>
<sequence length="783" mass="90773">MRDSGITLHNDEESRTEEALKTFTEIENCTYSSRGLGKSRQDEFMSCDCKECISEDGVNLACGENSDCINRLTSIECSNERSTHCGADCRNQRFQNREYASVDVISAGKKGYGLRALTDIPGGTFIYEYIGEVIDEAKFMKRMKQYETEDRRHFYFMMLQNGEFIDATVKGSLARFCNHSCSPNSYVDKWLVKGRLRMGIFAKRDILQGEEITFDYNVDRYGSQVQSCYCGSDNCMGYLGGKTQTEAAYKLPQMLVDALGLDEDDERRWVSAVGKRKKKQRQQVEEEDYDNHLPVKPVDEDNVSKVMGCLLQCRERWLIMKLISRVRETEQVSVHSRVMRMHGYEIFSILLRDWSSDGDILVIILQILIKWPKLTKNKISSSKIESTVQDLAKTSEFDDVKELAQGLLEDWSSLQMAYRIPRRQQSETTTNGKSESPKPTPNNNDANDTNNEQANNNNNGTNSNDNDDSETPKLSRGQKRRQRQKQKRAEQRQDEEKKRAEERAREDERKERERREREKERERQKRERQSSAKNDDLPYGWETAIDRNTGKTYYFNRSKNETTWVKPQKLPSRPGSTSKPTKRSENGDNHDIGLSPSSDLVKSQTLQKIIEQATAQYFQQEQQRQQNQQNSSSEPNTPDDSTIPVEKILTKTFARYIPNVVSRYEKEIGHENVKRFSKDITHILVSKELRPGHQIKNPKQLTEEKKAKIKLFIKSYMQKVLEKYREKRRLKEERLRQSKKRPAQDQDDESNIEPPTARLKVEEEEQGSSGPATRDPDAEIELD</sequence>
<evidence type="ECO:0000256" key="13">
    <source>
        <dbReference type="ARBA" id="ARBA00023242"/>
    </source>
</evidence>
<dbReference type="OrthoDB" id="422362at2759"/>
<evidence type="ECO:0000259" key="19">
    <source>
        <dbReference type="PROSITE" id="PS50868"/>
    </source>
</evidence>
<comment type="catalytic activity">
    <reaction evidence="15">
        <text>L-lysyl(36)-[histone H3] + 3 S-adenosyl-L-methionine = N(6),N(6),N(6)-trimethyl-L-lysyl(36)-[histone H3] + 3 S-adenosyl-L-homocysteine + 3 H(+)</text>
        <dbReference type="Rhea" id="RHEA:60324"/>
        <dbReference type="Rhea" id="RHEA-COMP:9785"/>
        <dbReference type="Rhea" id="RHEA-COMP:15536"/>
        <dbReference type="ChEBI" id="CHEBI:15378"/>
        <dbReference type="ChEBI" id="CHEBI:29969"/>
        <dbReference type="ChEBI" id="CHEBI:57856"/>
        <dbReference type="ChEBI" id="CHEBI:59789"/>
        <dbReference type="ChEBI" id="CHEBI:61961"/>
        <dbReference type="EC" id="2.1.1.359"/>
    </reaction>
</comment>
<feature type="compositionally biased region" description="Basic and acidic residues" evidence="16">
    <location>
        <begin position="487"/>
        <end position="536"/>
    </location>
</feature>
<dbReference type="InterPro" id="IPR003616">
    <property type="entry name" value="Post-SET_dom"/>
</dbReference>
<comment type="function">
    <text evidence="1">Histone methyltransferase that trimethylates histone H3 'Lys-36' forming H3K36me3. Involved in transcription elongation as well as in transcription repression.</text>
</comment>
<feature type="region of interest" description="Disordered" evidence="16">
    <location>
        <begin position="421"/>
        <end position="551"/>
    </location>
</feature>
<dbReference type="PROSITE" id="PS01159">
    <property type="entry name" value="WW_DOMAIN_1"/>
    <property type="match status" value="1"/>
</dbReference>
<evidence type="ECO:0000256" key="14">
    <source>
        <dbReference type="ARBA" id="ARBA00030091"/>
    </source>
</evidence>
<dbReference type="PROSITE" id="PS50020">
    <property type="entry name" value="WW_DOMAIN_2"/>
    <property type="match status" value="1"/>
</dbReference>
<dbReference type="PANTHER" id="PTHR22884">
    <property type="entry name" value="SET DOMAIN PROTEINS"/>
    <property type="match status" value="1"/>
</dbReference>
<dbReference type="InterPro" id="IPR050777">
    <property type="entry name" value="SET2_Histone-Lys_MeTrsfase"/>
</dbReference>
<feature type="domain" description="Post-SET" evidence="19">
    <location>
        <begin position="224"/>
        <end position="240"/>
    </location>
</feature>
<feature type="compositionally biased region" description="Low complexity" evidence="16">
    <location>
        <begin position="618"/>
        <end position="629"/>
    </location>
</feature>
<dbReference type="CDD" id="cd00201">
    <property type="entry name" value="WW"/>
    <property type="match status" value="1"/>
</dbReference>
<evidence type="ECO:0000256" key="6">
    <source>
        <dbReference type="ARBA" id="ARBA00022454"/>
    </source>
</evidence>
<proteinExistence type="predicted"/>
<evidence type="ECO:0000256" key="11">
    <source>
        <dbReference type="ARBA" id="ARBA00023015"/>
    </source>
</evidence>
<dbReference type="SMART" id="SM00317">
    <property type="entry name" value="SET"/>
    <property type="match status" value="1"/>
</dbReference>
<dbReference type="InterPro" id="IPR017923">
    <property type="entry name" value="TFIIS_N"/>
</dbReference>
<feature type="compositionally biased region" description="Basic residues" evidence="16">
    <location>
        <begin position="476"/>
        <end position="486"/>
    </location>
</feature>
<dbReference type="EC" id="2.1.1.359" evidence="4"/>
<feature type="compositionally biased region" description="Low complexity" evidence="16">
    <location>
        <begin position="442"/>
        <end position="464"/>
    </location>
</feature>
<keyword evidence="9" id="KW-0808">Transferase</keyword>
<feature type="domain" description="AWS" evidence="20">
    <location>
        <begin position="42"/>
        <end position="98"/>
    </location>
</feature>
<keyword evidence="22" id="KW-1185">Reference proteome</keyword>
<feature type="compositionally biased region" description="Polar residues" evidence="16">
    <location>
        <begin position="630"/>
        <end position="640"/>
    </location>
</feature>
<evidence type="ECO:0000256" key="16">
    <source>
        <dbReference type="SAM" id="MobiDB-lite"/>
    </source>
</evidence>
<dbReference type="GO" id="GO:0005634">
    <property type="term" value="C:nucleus"/>
    <property type="evidence" value="ECO:0007669"/>
    <property type="project" value="UniProtKB-SubCell"/>
</dbReference>
<keyword evidence="11" id="KW-0805">Transcription regulation</keyword>
<evidence type="ECO:0000259" key="17">
    <source>
        <dbReference type="PROSITE" id="PS50020"/>
    </source>
</evidence>
<feature type="region of interest" description="Disordered" evidence="16">
    <location>
        <begin position="728"/>
        <end position="783"/>
    </location>
</feature>
<keyword evidence="10" id="KW-0949">S-adenosyl-L-methionine</keyword>
<dbReference type="Pfam" id="PF08236">
    <property type="entry name" value="SRI"/>
    <property type="match status" value="1"/>
</dbReference>
<dbReference type="GO" id="GO:0005694">
    <property type="term" value="C:chromosome"/>
    <property type="evidence" value="ECO:0007669"/>
    <property type="project" value="UniProtKB-SubCell"/>
</dbReference>
<evidence type="ECO:0000259" key="20">
    <source>
        <dbReference type="PROSITE" id="PS51215"/>
    </source>
</evidence>
<dbReference type="Pfam" id="PF17907">
    <property type="entry name" value="AWS"/>
    <property type="match status" value="1"/>
</dbReference>
<dbReference type="PROSITE" id="PS50280">
    <property type="entry name" value="SET"/>
    <property type="match status" value="1"/>
</dbReference>
<dbReference type="SUPFAM" id="SSF82199">
    <property type="entry name" value="SET domain"/>
    <property type="match status" value="1"/>
</dbReference>
<dbReference type="InterPro" id="IPR044437">
    <property type="entry name" value="SETD2/Set2_SET"/>
</dbReference>
<feature type="region of interest" description="Disordered" evidence="16">
    <location>
        <begin position="564"/>
        <end position="600"/>
    </location>
</feature>
<reference evidence="21" key="1">
    <citation type="journal article" date="2019" name="G3 (Bethesda)">
        <title>Genome Assemblies of Two Rare Opportunistic Yeast Pathogens: Diutina rugosa (syn. Candida rugosa) and Trichomonascus ciferrii (syn. Candida ciferrii).</title>
        <authorList>
            <person name="Mixao V."/>
            <person name="Saus E."/>
            <person name="Hansen A.P."/>
            <person name="Lass-Florl C."/>
            <person name="Gabaldon T."/>
        </authorList>
    </citation>
    <scope>NUCLEOTIDE SEQUENCE</scope>
    <source>
        <strain evidence="21">CBS 4856</strain>
    </source>
</reference>
<name>A0A642V1M9_9ASCO</name>
<dbReference type="InterPro" id="IPR013257">
    <property type="entry name" value="SRI"/>
</dbReference>
<feature type="region of interest" description="Disordered" evidence="16">
    <location>
        <begin position="618"/>
        <end position="644"/>
    </location>
</feature>
<evidence type="ECO:0000259" key="18">
    <source>
        <dbReference type="PROSITE" id="PS50280"/>
    </source>
</evidence>
<dbReference type="GO" id="GO:0032259">
    <property type="term" value="P:methylation"/>
    <property type="evidence" value="ECO:0007669"/>
    <property type="project" value="UniProtKB-KW"/>
</dbReference>
<evidence type="ECO:0000256" key="5">
    <source>
        <dbReference type="ARBA" id="ARBA00018028"/>
    </source>
</evidence>
<dbReference type="Gene3D" id="2.20.70.10">
    <property type="match status" value="1"/>
</dbReference>
<dbReference type="CDD" id="cd19172">
    <property type="entry name" value="SET_SETD2"/>
    <property type="match status" value="1"/>
</dbReference>
<dbReference type="VEuPathDB" id="FungiDB:TRICI_004020"/>
<evidence type="ECO:0000256" key="7">
    <source>
        <dbReference type="ARBA" id="ARBA00022491"/>
    </source>
</evidence>
<organism evidence="21 22">
    <name type="scientific">Trichomonascus ciferrii</name>
    <dbReference type="NCBI Taxonomy" id="44093"/>
    <lineage>
        <taxon>Eukaryota</taxon>
        <taxon>Fungi</taxon>
        <taxon>Dikarya</taxon>
        <taxon>Ascomycota</taxon>
        <taxon>Saccharomycotina</taxon>
        <taxon>Dipodascomycetes</taxon>
        <taxon>Dipodascales</taxon>
        <taxon>Trichomonascaceae</taxon>
        <taxon>Trichomonascus</taxon>
        <taxon>Trichomonascus ciferrii complex</taxon>
    </lineage>
</organism>
<dbReference type="InterPro" id="IPR046341">
    <property type="entry name" value="SET_dom_sf"/>
</dbReference>
<evidence type="ECO:0000256" key="8">
    <source>
        <dbReference type="ARBA" id="ARBA00022603"/>
    </source>
</evidence>
<evidence type="ECO:0000313" key="21">
    <source>
        <dbReference type="EMBL" id="KAA8910832.1"/>
    </source>
</evidence>
<dbReference type="InterPro" id="IPR038190">
    <property type="entry name" value="SRI_sf"/>
</dbReference>
<dbReference type="SMART" id="SM00456">
    <property type="entry name" value="WW"/>
    <property type="match status" value="1"/>
</dbReference>
<dbReference type="SMART" id="SM00570">
    <property type="entry name" value="AWS"/>
    <property type="match status" value="1"/>
</dbReference>
<dbReference type="SUPFAM" id="SSF47676">
    <property type="entry name" value="Conserved domain common to transcription factors TFIIS, elongin A, CRSP70"/>
    <property type="match status" value="1"/>
</dbReference>
<evidence type="ECO:0000256" key="12">
    <source>
        <dbReference type="ARBA" id="ARBA00023163"/>
    </source>
</evidence>
<keyword evidence="7" id="KW-0678">Repressor</keyword>
<dbReference type="InterPro" id="IPR025788">
    <property type="entry name" value="Set2_fungi"/>
</dbReference>
<dbReference type="InterPro" id="IPR035441">
    <property type="entry name" value="TFIIS/LEDGF_dom_sf"/>
</dbReference>
<dbReference type="GO" id="GO:0140955">
    <property type="term" value="F:histone H3K36 trimethyltransferase activity"/>
    <property type="evidence" value="ECO:0007669"/>
    <property type="project" value="UniProtKB-EC"/>
</dbReference>